<evidence type="ECO:0000313" key="1">
    <source>
        <dbReference type="EMBL" id="MBK6089276.1"/>
    </source>
</evidence>
<accession>A0A934WSS3</accession>
<keyword evidence="2" id="KW-1185">Reference proteome</keyword>
<dbReference type="SUPFAM" id="SSF51126">
    <property type="entry name" value="Pectin lyase-like"/>
    <property type="match status" value="3"/>
</dbReference>
<proteinExistence type="predicted"/>
<organism evidence="1 2">
    <name type="scientific">Ruminococcus difficilis</name>
    <dbReference type="NCBI Taxonomy" id="2763069"/>
    <lineage>
        <taxon>Bacteria</taxon>
        <taxon>Bacillati</taxon>
        <taxon>Bacillota</taxon>
        <taxon>Clostridia</taxon>
        <taxon>Eubacteriales</taxon>
        <taxon>Oscillospiraceae</taxon>
        <taxon>Ruminococcus</taxon>
    </lineage>
</organism>
<sequence>MIKTIKRPISILLAVLMVIGMFSALPISAGATSYNSGGVTFSNLEVGDTVSTGVSCSENCPTTLVFKGGTYGVNASEGRVQEICNDDLTAYIDPSGYCFVNQQGDRIFVYEWAKTDNTYFLCNQNGELSKQMVVLAKEGNTQDGVKLTVGGYDPAAVPPVYALVGTMNGWNTADTTYELTKNPGNDAEYMLLDFAADANTEFKVVKNGAWEAPTNNFTLNDAGTYDIYFRPDGSGNQADGWVDGKVFANNFRAPATYVAQIGETKYETLADAFAAAVDGDTITVLADSTGNGIKVTPAGKFADKGLTVDFNGHTYTVDANTVGSTGTETQAFQLLKDNKVTFQNGTIYSEVAKMLVQNYSNLTLDGMTLDGSNLVGSGRYTLSNNNGNVVINNSTIIAKEGTGNYAFDVCRYSSYPSVHVTVTGNSQINGDVEISASKGEAKEGFSLTLESGSMTGDIVVDASAQALVGDNNKVTKADTFTQTAPAGFKWVDNSDGTSTLAPIPYVAKIGDNKYETLEAAFAAAQDGDTITVLTDCAGNGIKAPQGKFATGLTVDFAGHTYTVSGTPVGSTGTETIGFQLLKDNKITFKGGTITGNSNENTDLQRMIQNYSDLTLENMTVSMVGRYYNQITVSTCNGKTVIKDSTISAPDFTWAGYDDPAEVGAAALTVGTFSSYPSIDVTVEGESTINGDINVSDDNNKKAFSLKLNGGELNGKINLDENAKAAINDTASTANVTKADTFTQAAPEDYRWVDNGNGTSTLAPIPYVAKIGNTKYETLADAFAAAQDGNTITLLADCAGNGIKVTPAGKFANGLTVDFAGHTYTVDGETVGSTGTETNGFQLLKNNKVTFKNGTITSAKAKILVQNYSDLTLEGMTLTLNNPNYTQGYTLSNNNGNIVIDGTTINANPAGGFAFDVCRFSSYPSVHVTVKGESEIKGDVEISASSGQAKDGFSLTLESGKMTGNIVVDASAQALVGKDNKVTKADNFTKEAPEGFEWVSNGNGTSTLAKVQDLFAGYSVSVGGTITMNVYINSEAIPGFGEANNNASATFTWDTAEVTHGKQYGNDTYTVNLSPANVDGNGYIRASVPVNAAQMANTITATVTVNDDTLDEIGTFSVKEYGETILADESQSETVKTLVKEMLNYGAMAQKVFESQLVDKPEKLANAGLSAADLTAIANEMNNVTSAKIIGAVETANGTTGASINELKQIGSDIGGAWYTTSVIFLDGNTIRHYFDDVNESGRLYDGAKRTEDCGFIQYVEHTDIAASQLDTLYTFSIEGRSFKYSVLDYAAAVLDSDMDANAKNLAKALYLYNQAANAYFG</sequence>
<name>A0A934WSS3_9FIRM</name>
<protein>
    <submittedName>
        <fullName evidence="1">Uncharacterized protein</fullName>
    </submittedName>
</protein>
<dbReference type="Proteomes" id="UP000633365">
    <property type="component" value="Unassembled WGS sequence"/>
</dbReference>
<reference evidence="1" key="1">
    <citation type="submission" date="2021-01" db="EMBL/GenBank/DDBJ databases">
        <title>Genome public.</title>
        <authorList>
            <person name="Liu C."/>
            <person name="Sun Q."/>
        </authorList>
    </citation>
    <scope>NUCLEOTIDE SEQUENCE</scope>
    <source>
        <strain evidence="1">M6</strain>
    </source>
</reference>
<evidence type="ECO:0000313" key="2">
    <source>
        <dbReference type="Proteomes" id="UP000633365"/>
    </source>
</evidence>
<comment type="caution">
    <text evidence="1">The sequence shown here is derived from an EMBL/GenBank/DDBJ whole genome shotgun (WGS) entry which is preliminary data.</text>
</comment>
<gene>
    <name evidence="1" type="ORF">JKK62_11605</name>
</gene>
<dbReference type="InterPro" id="IPR011050">
    <property type="entry name" value="Pectin_lyase_fold/virulence"/>
</dbReference>
<dbReference type="EMBL" id="JAEQMG010000122">
    <property type="protein sequence ID" value="MBK6089276.1"/>
    <property type="molecule type" value="Genomic_DNA"/>
</dbReference>